<reference evidence="2" key="1">
    <citation type="submission" date="2021-03" db="EMBL/GenBank/DDBJ databases">
        <title>Draft genome sequence of rust myrtle Austropuccinia psidii MF-1, a brazilian biotype.</title>
        <authorList>
            <person name="Quecine M.C."/>
            <person name="Pachon D.M.R."/>
            <person name="Bonatelli M.L."/>
            <person name="Correr F.H."/>
            <person name="Franceschini L.M."/>
            <person name="Leite T.F."/>
            <person name="Margarido G.R.A."/>
            <person name="Almeida C.A."/>
            <person name="Ferrarezi J.A."/>
            <person name="Labate C.A."/>
        </authorList>
    </citation>
    <scope>NUCLEOTIDE SEQUENCE</scope>
    <source>
        <strain evidence="2">MF-1</strain>
    </source>
</reference>
<name>A0A9Q3PKU3_9BASI</name>
<organism evidence="2 3">
    <name type="scientific">Austropuccinia psidii MF-1</name>
    <dbReference type="NCBI Taxonomy" id="1389203"/>
    <lineage>
        <taxon>Eukaryota</taxon>
        <taxon>Fungi</taxon>
        <taxon>Dikarya</taxon>
        <taxon>Basidiomycota</taxon>
        <taxon>Pucciniomycotina</taxon>
        <taxon>Pucciniomycetes</taxon>
        <taxon>Pucciniales</taxon>
        <taxon>Sphaerophragmiaceae</taxon>
        <taxon>Austropuccinia</taxon>
    </lineage>
</organism>
<comment type="caution">
    <text evidence="2">The sequence shown here is derived from an EMBL/GenBank/DDBJ whole genome shotgun (WGS) entry which is preliminary data.</text>
</comment>
<evidence type="ECO:0000256" key="1">
    <source>
        <dbReference type="SAM" id="MobiDB-lite"/>
    </source>
</evidence>
<sequence>MVAARGHGWKYGPWWSRAKVGSYGIYGQNSVQQVFGQFWVQGIGGQFGSGGQLWFRTHLALSARWLPPLSPFGLNRLGQKGPNWPADCGMWPMDRGPRAVGAIGGQNGPKRPFRPKPP</sequence>
<gene>
    <name evidence="2" type="ORF">O181_105144</name>
</gene>
<keyword evidence="3" id="KW-1185">Reference proteome</keyword>
<dbReference type="AlphaFoldDB" id="A0A9Q3PKU3"/>
<evidence type="ECO:0000313" key="3">
    <source>
        <dbReference type="Proteomes" id="UP000765509"/>
    </source>
</evidence>
<dbReference type="EMBL" id="AVOT02077411">
    <property type="protein sequence ID" value="MBW0565429.1"/>
    <property type="molecule type" value="Genomic_DNA"/>
</dbReference>
<dbReference type="Proteomes" id="UP000765509">
    <property type="component" value="Unassembled WGS sequence"/>
</dbReference>
<feature type="region of interest" description="Disordered" evidence="1">
    <location>
        <begin position="95"/>
        <end position="118"/>
    </location>
</feature>
<protein>
    <submittedName>
        <fullName evidence="2">Uncharacterized protein</fullName>
    </submittedName>
</protein>
<accession>A0A9Q3PKU3</accession>
<proteinExistence type="predicted"/>
<evidence type="ECO:0000313" key="2">
    <source>
        <dbReference type="EMBL" id="MBW0565429.1"/>
    </source>
</evidence>